<dbReference type="EMBL" id="KN880432">
    <property type="protein sequence ID" value="KIY74021.1"/>
    <property type="molecule type" value="Genomic_DNA"/>
</dbReference>
<dbReference type="STRING" id="1314674.A0A0D7BWK3"/>
<organism evidence="3 4">
    <name type="scientific">Cylindrobasidium torrendii FP15055 ss-10</name>
    <dbReference type="NCBI Taxonomy" id="1314674"/>
    <lineage>
        <taxon>Eukaryota</taxon>
        <taxon>Fungi</taxon>
        <taxon>Dikarya</taxon>
        <taxon>Basidiomycota</taxon>
        <taxon>Agaricomycotina</taxon>
        <taxon>Agaricomycetes</taxon>
        <taxon>Agaricomycetidae</taxon>
        <taxon>Agaricales</taxon>
        <taxon>Marasmiineae</taxon>
        <taxon>Physalacriaceae</taxon>
        <taxon>Cylindrobasidium</taxon>
    </lineage>
</organism>
<name>A0A0D7BWK3_9AGAR</name>
<dbReference type="PANTHER" id="PTHR13992">
    <property type="entry name" value="NUCLEAR RECEPTOR CO-REPRESSOR RELATED NCOR"/>
    <property type="match status" value="1"/>
</dbReference>
<dbReference type="SUPFAM" id="SSF46689">
    <property type="entry name" value="Homeodomain-like"/>
    <property type="match status" value="1"/>
</dbReference>
<feature type="compositionally biased region" description="Basic residues" evidence="1">
    <location>
        <begin position="664"/>
        <end position="673"/>
    </location>
</feature>
<dbReference type="Proteomes" id="UP000054007">
    <property type="component" value="Unassembled WGS sequence"/>
</dbReference>
<dbReference type="GO" id="GO:0000785">
    <property type="term" value="C:chromatin"/>
    <property type="evidence" value="ECO:0007669"/>
    <property type="project" value="TreeGrafter"/>
</dbReference>
<accession>A0A0D7BWK3</accession>
<dbReference type="InterPro" id="IPR001005">
    <property type="entry name" value="SANT/Myb"/>
</dbReference>
<dbReference type="OrthoDB" id="10258692at2759"/>
<proteinExistence type="predicted"/>
<feature type="region of interest" description="Disordered" evidence="1">
    <location>
        <begin position="1"/>
        <end position="262"/>
    </location>
</feature>
<gene>
    <name evidence="3" type="ORF">CYLTODRAFT_90890</name>
</gene>
<dbReference type="PROSITE" id="PS51293">
    <property type="entry name" value="SANT"/>
    <property type="match status" value="1"/>
</dbReference>
<evidence type="ECO:0000256" key="1">
    <source>
        <dbReference type="SAM" id="MobiDB-lite"/>
    </source>
</evidence>
<dbReference type="PANTHER" id="PTHR13992:SF39">
    <property type="entry name" value="SMRTER, ISOFORM G"/>
    <property type="match status" value="1"/>
</dbReference>
<dbReference type="AlphaFoldDB" id="A0A0D7BWK3"/>
<dbReference type="Gene3D" id="1.10.10.60">
    <property type="entry name" value="Homeodomain-like"/>
    <property type="match status" value="1"/>
</dbReference>
<dbReference type="SMART" id="SM00717">
    <property type="entry name" value="SANT"/>
    <property type="match status" value="2"/>
</dbReference>
<feature type="compositionally biased region" description="Basic and acidic residues" evidence="1">
    <location>
        <begin position="100"/>
        <end position="119"/>
    </location>
</feature>
<feature type="compositionally biased region" description="Low complexity" evidence="1">
    <location>
        <begin position="50"/>
        <end position="59"/>
    </location>
</feature>
<dbReference type="GO" id="GO:0006357">
    <property type="term" value="P:regulation of transcription by RNA polymerase II"/>
    <property type="evidence" value="ECO:0007669"/>
    <property type="project" value="TreeGrafter"/>
</dbReference>
<dbReference type="Pfam" id="PF00249">
    <property type="entry name" value="Myb_DNA-binding"/>
    <property type="match status" value="1"/>
</dbReference>
<feature type="domain" description="SANT" evidence="2">
    <location>
        <begin position="514"/>
        <end position="564"/>
    </location>
</feature>
<feature type="region of interest" description="Disordered" evidence="1">
    <location>
        <begin position="605"/>
        <end position="678"/>
    </location>
</feature>
<dbReference type="InterPro" id="IPR009057">
    <property type="entry name" value="Homeodomain-like_sf"/>
</dbReference>
<feature type="compositionally biased region" description="Basic and acidic residues" evidence="1">
    <location>
        <begin position="237"/>
        <end position="251"/>
    </location>
</feature>
<dbReference type="GO" id="GO:0005654">
    <property type="term" value="C:nucleoplasm"/>
    <property type="evidence" value="ECO:0007669"/>
    <property type="project" value="UniProtKB-ARBA"/>
</dbReference>
<evidence type="ECO:0000313" key="3">
    <source>
        <dbReference type="EMBL" id="KIY74021.1"/>
    </source>
</evidence>
<evidence type="ECO:0000313" key="4">
    <source>
        <dbReference type="Proteomes" id="UP000054007"/>
    </source>
</evidence>
<dbReference type="GO" id="GO:0032991">
    <property type="term" value="C:protein-containing complex"/>
    <property type="evidence" value="ECO:0007669"/>
    <property type="project" value="UniProtKB-ARBA"/>
</dbReference>
<dbReference type="InterPro" id="IPR051571">
    <property type="entry name" value="N-CoR_corepressor"/>
</dbReference>
<evidence type="ECO:0000259" key="2">
    <source>
        <dbReference type="PROSITE" id="PS51293"/>
    </source>
</evidence>
<sequence length="759" mass="84341">MQSPRSPADPTSPRRYLNTPGVKPRKNSSNVEPIHASITPQAGYKRDPPSSSAGSSRFSQPWKATNHPAMSGPFEPPRAPRADRMAASYQRPRSRSRSSSRYEHARPSDTSRGRSERRGTSRHRSHSQSSSHSSRDRSDSIASSRASPAPLATENDSAPTISAVKLESEDGVVPYPTPATATAPNHSSPPREPSPDMPSPTLTVAALPSPPATGSAATEMPIDVPPIEDLKPSSMKASKEQGDASTLKDDASSAGPSSPKAVVKMELLPVTLPDDPVSEDPDAPREPHFEHDFYRIVEKSEEMRAALRITIMTRILCDRQPREERVEPVLASEKARAELNKEHEPNGNTSVSLFEEVSGPDGIVASLMMRHTPELSAALATALATREAARLRKLQRLQDDDVMYTENWKEMCRNLDAQIRKQTLDLEAIMASSRTTRRTAATLGGEYVVRSDLEMEQIIANLDQIDTQDPSVMCTRNRATIPDMISSTRGCIPYLFDNDSLRVEDPQEYYRPETGMDDWSEEEERIFLERFASYPKQFGMIAEALAHKTAEQCVAFYYLQKNRRIDFRKVVADAAPKRRNKRTGKKKANALLADIAKHDEEVGALGGAGKEKKKRARRSQVEAAMAEMPPADLPDLDVDPVRPKRRRVVKPSDDVDDENDERPTKRRKSKGKPKSAAVVPDDVEPIDDEFERRKAEINMRWSQDDQRKFKTLFTQYGADFQRITAEMPSQVCALPALKICCSPYDADNGSGRGVLPSKR</sequence>
<keyword evidence="4" id="KW-1185">Reference proteome</keyword>
<dbReference type="CDD" id="cd00167">
    <property type="entry name" value="SANT"/>
    <property type="match status" value="1"/>
</dbReference>
<reference evidence="3 4" key="1">
    <citation type="journal article" date="2015" name="Fungal Genet. Biol.">
        <title>Evolution of novel wood decay mechanisms in Agaricales revealed by the genome sequences of Fistulina hepatica and Cylindrobasidium torrendii.</title>
        <authorList>
            <person name="Floudas D."/>
            <person name="Held B.W."/>
            <person name="Riley R."/>
            <person name="Nagy L.G."/>
            <person name="Koehler G."/>
            <person name="Ransdell A.S."/>
            <person name="Younus H."/>
            <person name="Chow J."/>
            <person name="Chiniquy J."/>
            <person name="Lipzen A."/>
            <person name="Tritt A."/>
            <person name="Sun H."/>
            <person name="Haridas S."/>
            <person name="LaButti K."/>
            <person name="Ohm R.A."/>
            <person name="Kues U."/>
            <person name="Blanchette R.A."/>
            <person name="Grigoriev I.V."/>
            <person name="Minto R.E."/>
            <person name="Hibbett D.S."/>
        </authorList>
    </citation>
    <scope>NUCLEOTIDE SEQUENCE [LARGE SCALE GENOMIC DNA]</scope>
    <source>
        <strain evidence="3 4">FP15055 ss-10</strain>
    </source>
</reference>
<protein>
    <recommendedName>
        <fullName evidence="2">SANT domain-containing protein</fullName>
    </recommendedName>
</protein>
<dbReference type="InterPro" id="IPR017884">
    <property type="entry name" value="SANT_dom"/>
</dbReference>